<keyword evidence="2" id="KW-1185">Reference proteome</keyword>
<protein>
    <submittedName>
        <fullName evidence="1">Uncharacterized protein</fullName>
    </submittedName>
</protein>
<proteinExistence type="predicted"/>
<evidence type="ECO:0000313" key="1">
    <source>
        <dbReference type="EMBL" id="KAI3834160.1"/>
    </source>
</evidence>
<reference evidence="1" key="1">
    <citation type="submission" date="2022-04" db="EMBL/GenBank/DDBJ databases">
        <title>A functionally conserved STORR gene fusion in Papaver species that diverged 16.8 million years ago.</title>
        <authorList>
            <person name="Catania T."/>
        </authorList>
    </citation>
    <scope>NUCLEOTIDE SEQUENCE</scope>
    <source>
        <strain evidence="1">S-188037</strain>
    </source>
</reference>
<gene>
    <name evidence="1" type="ORF">MKW98_018210</name>
</gene>
<comment type="caution">
    <text evidence="1">The sequence shown here is derived from an EMBL/GenBank/DDBJ whole genome shotgun (WGS) entry which is preliminary data.</text>
</comment>
<dbReference type="Proteomes" id="UP001202328">
    <property type="component" value="Unassembled WGS sequence"/>
</dbReference>
<accession>A0AAD4RV65</accession>
<dbReference type="CDD" id="cd20216">
    <property type="entry name" value="PFM_HFR-2-like"/>
    <property type="match status" value="1"/>
</dbReference>
<dbReference type="AlphaFoldDB" id="A0AAD4RV65"/>
<name>A0AAD4RV65_9MAGN</name>
<organism evidence="1 2">
    <name type="scientific">Papaver atlanticum</name>
    <dbReference type="NCBI Taxonomy" id="357466"/>
    <lineage>
        <taxon>Eukaryota</taxon>
        <taxon>Viridiplantae</taxon>
        <taxon>Streptophyta</taxon>
        <taxon>Embryophyta</taxon>
        <taxon>Tracheophyta</taxon>
        <taxon>Spermatophyta</taxon>
        <taxon>Magnoliopsida</taxon>
        <taxon>Ranunculales</taxon>
        <taxon>Papaveraceae</taxon>
        <taxon>Papaveroideae</taxon>
        <taxon>Papaver</taxon>
    </lineage>
</organism>
<dbReference type="Gene3D" id="2.170.15.10">
    <property type="entry name" value="Proaerolysin, chain A, domain 3"/>
    <property type="match status" value="1"/>
</dbReference>
<dbReference type="SUPFAM" id="SSF50382">
    <property type="entry name" value="Agglutinin"/>
    <property type="match status" value="1"/>
</dbReference>
<dbReference type="InterPro" id="IPR036242">
    <property type="entry name" value="Agglutinin_dom_sf"/>
</dbReference>
<dbReference type="EMBL" id="JAJJMB010017856">
    <property type="protein sequence ID" value="KAI3834160.1"/>
    <property type="molecule type" value="Genomic_DNA"/>
</dbReference>
<dbReference type="Gene3D" id="2.80.10.50">
    <property type="match status" value="1"/>
</dbReference>
<dbReference type="SUPFAM" id="SSF56973">
    <property type="entry name" value="Aerolisin/ETX pore-forming domain"/>
    <property type="match status" value="1"/>
</dbReference>
<sequence>MAFKPEENLSDTHCTLFQPVFLSSNSNRVLKLRHVNTGYYVRFFYGSGHYDGCLSLSLNYDNDVCTFIDWNSVVVLPDLIRILGDDNGNHLKALDGDGYMDYVHKADNSSRFVYEVSPNNSEWVLLKHASPTVHDTNTVFIPIILDGNYRLDRADKVSCLATLANYPDYWSSKDIEEPVISRKIENVRYHLTDAKLYNEKSVALITDDSSNRTQHPLTSQLNLKTTVSNTTNWSTSVPLKVGVKMIGTLGVPLISLGSLEISAEGAKSWNWGEMKTESLEVGSVRTVTVPPMSRVKVSLMATRLSYDIPFSYTQYDVLKDGSTKVSEKNDGVFTRNNGYGYRYEAAPLPLE</sequence>
<dbReference type="InterPro" id="IPR053237">
    <property type="entry name" value="Natterin_C"/>
</dbReference>
<evidence type="ECO:0000313" key="2">
    <source>
        <dbReference type="Proteomes" id="UP001202328"/>
    </source>
</evidence>
<dbReference type="PANTHER" id="PTHR39244:SF5">
    <property type="entry name" value="NATTERIN-3-LIKE"/>
    <property type="match status" value="1"/>
</dbReference>
<dbReference type="PANTHER" id="PTHR39244">
    <property type="entry name" value="NATTERIN-4"/>
    <property type="match status" value="1"/>
</dbReference>